<gene>
    <name evidence="7" type="primary">LOC109132835</name>
</gene>
<evidence type="ECO:0000259" key="5">
    <source>
        <dbReference type="SMART" id="SM00505"/>
    </source>
</evidence>
<evidence type="ECO:0000313" key="7">
    <source>
        <dbReference type="RefSeq" id="XP_019100806.1"/>
    </source>
</evidence>
<dbReference type="RefSeq" id="XP_019100806.1">
    <property type="nucleotide sequence ID" value="XM_019245261.1"/>
</dbReference>
<evidence type="ECO:0000256" key="2">
    <source>
        <dbReference type="ARBA" id="ARBA00022529"/>
    </source>
</evidence>
<dbReference type="InterPro" id="IPR036574">
    <property type="entry name" value="Scorpion_toxin-like_sf"/>
</dbReference>
<dbReference type="CDD" id="cd00107">
    <property type="entry name" value="Knot1"/>
    <property type="match status" value="1"/>
</dbReference>
<evidence type="ECO:0000256" key="1">
    <source>
        <dbReference type="ARBA" id="ARBA00006722"/>
    </source>
</evidence>
<keyword evidence="6" id="KW-1185">Reference proteome</keyword>
<dbReference type="Proteomes" id="UP000694864">
    <property type="component" value="Chromosome 5"/>
</dbReference>
<evidence type="ECO:0000256" key="4">
    <source>
        <dbReference type="ARBA" id="ARBA00022821"/>
    </source>
</evidence>
<evidence type="ECO:0000256" key="3">
    <source>
        <dbReference type="ARBA" id="ARBA00022577"/>
    </source>
</evidence>
<accession>A0ABM1RP68</accession>
<reference evidence="7" key="2">
    <citation type="submission" date="2025-08" db="UniProtKB">
        <authorList>
            <consortium name="RefSeq"/>
        </authorList>
    </citation>
    <scope>IDENTIFICATION</scope>
    <source>
        <tissue evidence="7">Leaf</tissue>
    </source>
</reference>
<keyword evidence="4" id="KW-0611">Plant defense</keyword>
<dbReference type="Gene3D" id="3.30.30.10">
    <property type="entry name" value="Knottin, scorpion toxin-like"/>
    <property type="match status" value="1"/>
</dbReference>
<dbReference type="InterPro" id="IPR008176">
    <property type="entry name" value="Defensin_plant"/>
</dbReference>
<dbReference type="InterPro" id="IPR003614">
    <property type="entry name" value="Knottins"/>
</dbReference>
<name>A0ABM1RP68_CAMSA</name>
<feature type="domain" description="Knottins-like" evidence="5">
    <location>
        <begin position="58"/>
        <end position="104"/>
    </location>
</feature>
<sequence length="106" mass="12242">MKDNSKVGCPNRKFSRLISYQRKRKIKSSMQFISTLFFLILLVVGPGVMKMVEGQPQMCKTKSINFTGFCEKWKTCRRVCMSEGFPDDKCTGFVDRKCYCLKPCAM</sequence>
<reference evidence="6" key="1">
    <citation type="journal article" date="2014" name="Nat. Commun.">
        <title>The emerging biofuel crop Camelina sativa retains a highly undifferentiated hexaploid genome structure.</title>
        <authorList>
            <person name="Kagale S."/>
            <person name="Koh C."/>
            <person name="Nixon J."/>
            <person name="Bollina V."/>
            <person name="Clarke W.E."/>
            <person name="Tuteja R."/>
            <person name="Spillane C."/>
            <person name="Robinson S.J."/>
            <person name="Links M.G."/>
            <person name="Clarke C."/>
            <person name="Higgins E.E."/>
            <person name="Huebert T."/>
            <person name="Sharpe A.G."/>
            <person name="Parkin I.A."/>
        </authorList>
    </citation>
    <scope>NUCLEOTIDE SEQUENCE [LARGE SCALE GENOMIC DNA]</scope>
    <source>
        <strain evidence="6">cv. DH55</strain>
    </source>
</reference>
<proteinExistence type="inferred from homology"/>
<dbReference type="SUPFAM" id="SSF57095">
    <property type="entry name" value="Scorpion toxin-like"/>
    <property type="match status" value="1"/>
</dbReference>
<comment type="similarity">
    <text evidence="1">Belongs to the DEFL family.</text>
</comment>
<dbReference type="SMART" id="SM00505">
    <property type="entry name" value="Knot1"/>
    <property type="match status" value="1"/>
</dbReference>
<keyword evidence="3" id="KW-0295">Fungicide</keyword>
<dbReference type="PROSITE" id="PS00940">
    <property type="entry name" value="GAMMA_THIONIN"/>
    <property type="match status" value="1"/>
</dbReference>
<dbReference type="GeneID" id="109132835"/>
<keyword evidence="2" id="KW-0929">Antimicrobial</keyword>
<protein>
    <submittedName>
        <fullName evidence="7">Defensin-like protein 9</fullName>
    </submittedName>
</protein>
<evidence type="ECO:0000313" key="6">
    <source>
        <dbReference type="Proteomes" id="UP000694864"/>
    </source>
</evidence>
<dbReference type="Pfam" id="PF00304">
    <property type="entry name" value="Gamma-thionin"/>
    <property type="match status" value="1"/>
</dbReference>
<organism evidence="6 7">
    <name type="scientific">Camelina sativa</name>
    <name type="common">False flax</name>
    <name type="synonym">Myagrum sativum</name>
    <dbReference type="NCBI Taxonomy" id="90675"/>
    <lineage>
        <taxon>Eukaryota</taxon>
        <taxon>Viridiplantae</taxon>
        <taxon>Streptophyta</taxon>
        <taxon>Embryophyta</taxon>
        <taxon>Tracheophyta</taxon>
        <taxon>Spermatophyta</taxon>
        <taxon>Magnoliopsida</taxon>
        <taxon>eudicotyledons</taxon>
        <taxon>Gunneridae</taxon>
        <taxon>Pentapetalae</taxon>
        <taxon>rosids</taxon>
        <taxon>malvids</taxon>
        <taxon>Brassicales</taxon>
        <taxon>Brassicaceae</taxon>
        <taxon>Camelineae</taxon>
        <taxon>Camelina</taxon>
    </lineage>
</organism>